<reference evidence="3" key="1">
    <citation type="submission" date="2017-08" db="EMBL/GenBank/DDBJ databases">
        <title>A dynamic microbial community with high functional redundancy inhabits the cold, oxic subseafloor aquifer.</title>
        <authorList>
            <person name="Tully B.J."/>
            <person name="Wheat C.G."/>
            <person name="Glazer B.T."/>
            <person name="Huber J.A."/>
        </authorList>
    </citation>
    <scope>NUCLEOTIDE SEQUENCE [LARGE SCALE GENOMIC DNA]</scope>
</reference>
<evidence type="ECO:0000259" key="1">
    <source>
        <dbReference type="Pfam" id="PF13581"/>
    </source>
</evidence>
<organism evidence="2 3">
    <name type="scientific">Aerophobetes bacterium</name>
    <dbReference type="NCBI Taxonomy" id="2030807"/>
    <lineage>
        <taxon>Bacteria</taxon>
        <taxon>Candidatus Aerophobota</taxon>
    </lineage>
</organism>
<evidence type="ECO:0000313" key="2">
    <source>
        <dbReference type="EMBL" id="PCI95311.1"/>
    </source>
</evidence>
<comment type="caution">
    <text evidence="2">The sequence shown here is derived from an EMBL/GenBank/DDBJ whole genome shotgun (WGS) entry which is preliminary data.</text>
</comment>
<feature type="domain" description="Histidine kinase/HSP90-like ATPase" evidence="1">
    <location>
        <begin position="7"/>
        <end position="131"/>
    </location>
</feature>
<dbReference type="Gene3D" id="3.30.565.10">
    <property type="entry name" value="Histidine kinase-like ATPase, C-terminal domain"/>
    <property type="match status" value="1"/>
</dbReference>
<evidence type="ECO:0000313" key="3">
    <source>
        <dbReference type="Proteomes" id="UP000217838"/>
    </source>
</evidence>
<dbReference type="InterPro" id="IPR036890">
    <property type="entry name" value="HATPase_C_sf"/>
</dbReference>
<dbReference type="EMBL" id="NVUU01000023">
    <property type="protein sequence ID" value="PCI95311.1"/>
    <property type="molecule type" value="Genomic_DNA"/>
</dbReference>
<name>A0A2A4YKT7_UNCAE</name>
<dbReference type="Proteomes" id="UP000217838">
    <property type="component" value="Unassembled WGS sequence"/>
</dbReference>
<dbReference type="CDD" id="cd16936">
    <property type="entry name" value="HATPase_RsbW-like"/>
    <property type="match status" value="1"/>
</dbReference>
<gene>
    <name evidence="2" type="ORF">COB11_02520</name>
</gene>
<sequence>MSEQVIFKAELEHLPKMLGWVREKLCAVVVSSSERNKFEVASEEILVNVINYAYEEGHGRLEMIWCNRKNNIALTVVDFGKPFNPLDREKRVIKSLSLEFQEEGGLGIFLVKKLVDKIEYEYVEGANRFTISKRI</sequence>
<dbReference type="Pfam" id="PF13581">
    <property type="entry name" value="HATPase_c_2"/>
    <property type="match status" value="1"/>
</dbReference>
<dbReference type="AlphaFoldDB" id="A0A2A4YKT7"/>
<accession>A0A2A4YKT7</accession>
<dbReference type="InterPro" id="IPR003594">
    <property type="entry name" value="HATPase_dom"/>
</dbReference>
<dbReference type="SUPFAM" id="SSF55874">
    <property type="entry name" value="ATPase domain of HSP90 chaperone/DNA topoisomerase II/histidine kinase"/>
    <property type="match status" value="1"/>
</dbReference>
<proteinExistence type="predicted"/>
<protein>
    <recommendedName>
        <fullName evidence="1">Histidine kinase/HSP90-like ATPase domain-containing protein</fullName>
    </recommendedName>
</protein>